<dbReference type="Proteomes" id="UP000011185">
    <property type="component" value="Unassembled WGS sequence"/>
</dbReference>
<accession>L7JXS6</accession>
<evidence type="ECO:0000256" key="1">
    <source>
        <dbReference type="SAM" id="MobiDB-lite"/>
    </source>
</evidence>
<feature type="compositionally biased region" description="Polar residues" evidence="1">
    <location>
        <begin position="495"/>
        <end position="504"/>
    </location>
</feature>
<dbReference type="InParanoid" id="L7JXS6"/>
<feature type="region of interest" description="Disordered" evidence="1">
    <location>
        <begin position="789"/>
        <end position="827"/>
    </location>
</feature>
<organism evidence="2 3">
    <name type="scientific">Trachipleistophora hominis</name>
    <name type="common">Microsporidian parasite</name>
    <dbReference type="NCBI Taxonomy" id="72359"/>
    <lineage>
        <taxon>Eukaryota</taxon>
        <taxon>Fungi</taxon>
        <taxon>Fungi incertae sedis</taxon>
        <taxon>Microsporidia</taxon>
        <taxon>Pleistophoridae</taxon>
        <taxon>Trachipleistophora</taxon>
    </lineage>
</organism>
<feature type="compositionally biased region" description="Polar residues" evidence="1">
    <location>
        <begin position="850"/>
        <end position="871"/>
    </location>
</feature>
<keyword evidence="3" id="KW-1185">Reference proteome</keyword>
<feature type="region of interest" description="Disordered" evidence="1">
    <location>
        <begin position="402"/>
        <end position="421"/>
    </location>
</feature>
<sequence length="1724" mass="191525">MISIEDRKSVKVKLYNVLSRSPCFSECGKSEVLRLCGVMEEECFSISNSVEGYLRSINEKINIYARMNDRCMNEGSRMGGRSSEHVNGQRNMRMNENDARMAECNMSERNSMRMNENDARMAECNMNERNSMRMNENDARMNTHKINMNKHAAMHLRNGLFGVSSHRSGPGQDYVATNGPVNMDNPSIAYDMNIHRSHDAPTHSYNNARFDPSEHAMASMNADVNANYAHKRALVNLKTKNETGTAHSISNAHNTNPQMAQPYEPVRRENDPGWSDMHENRSNTRTSIYNSNKDQYEQSMRNIGCRGSTRPYSYDTPPRNNAYHEFSNNVLDAKGQDMPNNGKKRVDNYAMHENGKLVDAAGPCSTDLNYSSVGSSHGRLAERSSCASQRYTAHADNTAARSPYNTNRRAEGFSGQPATVPDQRTKHAVNHFYPFAQNGQHPNRSVPNAQFACVRDARPEKRPFTDKAVLFQKQSENNLNTAKTKNKQKKEMSSNKETATSNDTAADVPTGRNTGAYDSSHFTVMHADASRSGSMTKQKRENEKNYVPPEKMQSDTNRQINSCTDKRAIDGMRMTGTHASYNYGRVGNINAFNDSTTGDKRSINYSNAYASIDYQKYAYENMQKAYLDANHASHENKMYKSGMNSINSDVNRMVSVKAGHGEINRSSMGAGHSDANRACDAFSSYVAATNGQASSSGQAFQHNGEFLRHAQHNTDMTTNTAYTGVISPGTNFGFKNVKQGSTAYYDNHTNDVNLRAGYTDNHTTAPSAGAVQRYTYKMVQPSVDSAQTMNKHPRQNASYQRPAAHAQHHNNSHLGRTREVYPNGAGFSSRTPYTGEYPFASHGTYPNGQNMPINANIPSPRNAYANGQQSDRMAAAPTPNAYDMPNQRSLGTPVHQNHKNEQLHKNQTITDAARPNSHLNSTRVISRVPGSANVKQKDYLERSTCNSVLKSTYYDASVTNGRDTNMYMNGGQAFNSERFTSGVQYAGDANTVRCDTNGISRFASPNGSLSTAQYAAMNGHASFNARGTNKNMNNYVKNGINAAQQFVDNAGLLRVKNTYEQQPKNSLRTITDSILNGAFASRTRNNGGTSAPMNSARAALNTAMHESVGHKSINNVQPILENVQEEIRKRIRLDPMVNDNTVLNGISMMGYSKSQRVVSGKESSSVEYIKRMSGNPSYLAGSTTSSRVTSYDRPVNRYDNSFNARTTEWHSNKNVNMNLCSLKELESGKILRNSSINHSRKSRTDEQADTTKNALRSGDTDDNGGFERMMTSNAVVRERSNDDNTISDGVMSRAGDVVKNRSSSSVGNTIHGVVMSIDGNTINNISSGNTINNIGNGVKKRTIDMVNTIGGAIRSSDGSTITNINISNGNTITKAAVKRTIDMVNTTGVVKSTLDKVCNSPVNNVQVVNTSNGNTPTENATASTASMSNASSVGNNYNGHTTYTGTDDHNGINATLYGNYQQSGVQKGGRSTVGDKNGERVLDRYRGLGITVESKECDVLPCTTENEMSIKRIKVEVKKMSREEMIKKLIMDIKTVKSNDELMDIIEKLRKYFDEREDNSKDGNEIVTADNDNRAKEEVNEEKTAPTLPEEDASCSSAKINFFAINTEEDKSMFKEFKDFLKMAQSVFIAYDDKIKQDLTYRKYKEVSRLVRESNSDQEIEYFREVIEHLKQNVEKVLEEHGQTTEFSYAYWINNSIAKFNKRLKKDHSFCIELGKSFSKVLNL</sequence>
<proteinExistence type="predicted"/>
<dbReference type="HOGENOM" id="CLU_240170_0_0_1"/>
<feature type="region of interest" description="Disordered" evidence="1">
    <location>
        <begin position="850"/>
        <end position="875"/>
    </location>
</feature>
<dbReference type="EMBL" id="JH993913">
    <property type="protein sequence ID" value="ELQ75856.1"/>
    <property type="molecule type" value="Genomic_DNA"/>
</dbReference>
<name>L7JXS6_TRAHO</name>
<feature type="compositionally biased region" description="Polar residues" evidence="1">
    <location>
        <begin position="789"/>
        <end position="799"/>
    </location>
</feature>
<dbReference type="OrthoDB" id="10562537at2759"/>
<reference evidence="2 3" key="1">
    <citation type="journal article" date="2012" name="PLoS Pathog.">
        <title>The genome of the obligate intracellular parasite Trachipleistophora hominis: new insights into microsporidian genome dynamics and reductive evolution.</title>
        <authorList>
            <person name="Heinz E."/>
            <person name="Williams T.A."/>
            <person name="Nakjang S."/>
            <person name="Noel C.J."/>
            <person name="Swan D.C."/>
            <person name="Goldberg A.V."/>
            <person name="Harris S.R."/>
            <person name="Weinmaier T."/>
            <person name="Markert S."/>
            <person name="Becher D."/>
            <person name="Bernhardt J."/>
            <person name="Dagan T."/>
            <person name="Hacker C."/>
            <person name="Lucocq J.M."/>
            <person name="Schweder T."/>
            <person name="Rattei T."/>
            <person name="Hall N."/>
            <person name="Hirt R.P."/>
            <person name="Embley T.M."/>
        </authorList>
    </citation>
    <scope>NUCLEOTIDE SEQUENCE [LARGE SCALE GENOMIC DNA]</scope>
</reference>
<protein>
    <submittedName>
        <fullName evidence="2">Uncharacterized protein</fullName>
    </submittedName>
</protein>
<feature type="compositionally biased region" description="Polar residues" evidence="1">
    <location>
        <begin position="246"/>
        <end position="259"/>
    </location>
</feature>
<feature type="region of interest" description="Disordered" evidence="1">
    <location>
        <begin position="530"/>
        <end position="557"/>
    </location>
</feature>
<evidence type="ECO:0000313" key="3">
    <source>
        <dbReference type="Proteomes" id="UP000011185"/>
    </source>
</evidence>
<gene>
    <name evidence="2" type="ORF">THOM_1183</name>
</gene>
<feature type="region of interest" description="Disordered" evidence="1">
    <location>
        <begin position="1560"/>
        <end position="1592"/>
    </location>
</feature>
<feature type="region of interest" description="Disordered" evidence="1">
    <location>
        <begin position="475"/>
        <end position="518"/>
    </location>
</feature>
<dbReference type="VEuPathDB" id="MicrosporidiaDB:THOM_1183"/>
<evidence type="ECO:0000313" key="2">
    <source>
        <dbReference type="EMBL" id="ELQ75856.1"/>
    </source>
</evidence>
<feature type="compositionally biased region" description="Basic and acidic residues" evidence="1">
    <location>
        <begin position="265"/>
        <end position="282"/>
    </location>
</feature>
<dbReference type="OMA" id="MNESNGM"/>
<feature type="compositionally biased region" description="Basic and acidic residues" evidence="1">
    <location>
        <begin position="1571"/>
        <end position="1584"/>
    </location>
</feature>
<feature type="region of interest" description="Disordered" evidence="1">
    <location>
        <begin position="1233"/>
        <end position="1267"/>
    </location>
</feature>
<feature type="region of interest" description="Disordered" evidence="1">
    <location>
        <begin position="246"/>
        <end position="286"/>
    </location>
</feature>